<evidence type="ECO:0000313" key="2">
    <source>
        <dbReference type="EMBL" id="ETO68886.1"/>
    </source>
</evidence>
<name>A0A080ZQH5_PHYNI</name>
<dbReference type="AlphaFoldDB" id="A0A080ZQH5"/>
<feature type="region of interest" description="Disordered" evidence="1">
    <location>
        <begin position="139"/>
        <end position="227"/>
    </location>
</feature>
<feature type="region of interest" description="Disordered" evidence="1">
    <location>
        <begin position="1"/>
        <end position="52"/>
    </location>
</feature>
<comment type="caution">
    <text evidence="2">The sequence shown here is derived from an EMBL/GenBank/DDBJ whole genome shotgun (WGS) entry which is preliminary data.</text>
</comment>
<feature type="compositionally biased region" description="Basic and acidic residues" evidence="1">
    <location>
        <begin position="43"/>
        <end position="52"/>
    </location>
</feature>
<dbReference type="Proteomes" id="UP000028582">
    <property type="component" value="Unassembled WGS sequence"/>
</dbReference>
<dbReference type="OrthoDB" id="121604at2759"/>
<evidence type="ECO:0000313" key="3">
    <source>
        <dbReference type="Proteomes" id="UP000028582"/>
    </source>
</evidence>
<organism evidence="2 3">
    <name type="scientific">Phytophthora nicotianae P1976</name>
    <dbReference type="NCBI Taxonomy" id="1317066"/>
    <lineage>
        <taxon>Eukaryota</taxon>
        <taxon>Sar</taxon>
        <taxon>Stramenopiles</taxon>
        <taxon>Oomycota</taxon>
        <taxon>Peronosporomycetes</taxon>
        <taxon>Peronosporales</taxon>
        <taxon>Peronosporaceae</taxon>
        <taxon>Phytophthora</taxon>
    </lineage>
</organism>
<sequence>MIRPGEEPKVKTEETPPTTAPLTQKSSKKKKSKASRKKLKAPAHSDADSRDEIAATWSDDQLEEAYNRNELQAFLVTNPVMKIVQLRMPGSLKGPVTPPSVTTHKLDAVKAVLRLLMDAAIQNTMSELSEKLKALVGESEPQTKVETKLEAAPTQLPGSVSPTGSSQHSHYASATLLTDSDSSEGVERKQLGPSGAATLQTRSQRVSNVTSKTNAPAAARRSNENPD</sequence>
<protein>
    <submittedName>
        <fullName evidence="2">Uncharacterized protein</fullName>
    </submittedName>
</protein>
<proteinExistence type="predicted"/>
<evidence type="ECO:0000256" key="1">
    <source>
        <dbReference type="SAM" id="MobiDB-lite"/>
    </source>
</evidence>
<reference evidence="2 3" key="1">
    <citation type="submission" date="2013-11" db="EMBL/GenBank/DDBJ databases">
        <title>The Genome Sequence of Phytophthora parasitica P1976.</title>
        <authorList>
            <consortium name="The Broad Institute Genomics Platform"/>
            <person name="Russ C."/>
            <person name="Tyler B."/>
            <person name="Panabieres F."/>
            <person name="Shan W."/>
            <person name="Tripathy S."/>
            <person name="Grunwald N."/>
            <person name="Machado M."/>
            <person name="Johnson C.S."/>
            <person name="Walker B."/>
            <person name="Young S."/>
            <person name="Zeng Q."/>
            <person name="Gargeya S."/>
            <person name="Fitzgerald M."/>
            <person name="Haas B."/>
            <person name="Abouelleil A."/>
            <person name="Allen A.W."/>
            <person name="Alvarado L."/>
            <person name="Arachchi H.M."/>
            <person name="Berlin A.M."/>
            <person name="Chapman S.B."/>
            <person name="Gainer-Dewar J."/>
            <person name="Goldberg J."/>
            <person name="Griggs A."/>
            <person name="Gujja S."/>
            <person name="Hansen M."/>
            <person name="Howarth C."/>
            <person name="Imamovic A."/>
            <person name="Ireland A."/>
            <person name="Larimer J."/>
            <person name="McCowan C."/>
            <person name="Murphy C."/>
            <person name="Pearson M."/>
            <person name="Poon T.W."/>
            <person name="Priest M."/>
            <person name="Roberts A."/>
            <person name="Saif S."/>
            <person name="Shea T."/>
            <person name="Sisk P."/>
            <person name="Sykes S."/>
            <person name="Wortman J."/>
            <person name="Nusbaum C."/>
            <person name="Birren B."/>
        </authorList>
    </citation>
    <scope>NUCLEOTIDE SEQUENCE [LARGE SCALE GENOMIC DNA]</scope>
    <source>
        <strain evidence="2 3">P1976</strain>
    </source>
</reference>
<feature type="compositionally biased region" description="Polar residues" evidence="1">
    <location>
        <begin position="156"/>
        <end position="180"/>
    </location>
</feature>
<accession>A0A080ZQH5</accession>
<feature type="compositionally biased region" description="Basic residues" evidence="1">
    <location>
        <begin position="26"/>
        <end position="41"/>
    </location>
</feature>
<feature type="compositionally biased region" description="Basic and acidic residues" evidence="1">
    <location>
        <begin position="1"/>
        <end position="14"/>
    </location>
</feature>
<feature type="compositionally biased region" description="Polar residues" evidence="1">
    <location>
        <begin position="197"/>
        <end position="214"/>
    </location>
</feature>
<dbReference type="EMBL" id="ANJA01002607">
    <property type="protein sequence ID" value="ETO68886.1"/>
    <property type="molecule type" value="Genomic_DNA"/>
</dbReference>
<gene>
    <name evidence="2" type="ORF">F444_14382</name>
</gene>